<name>A0ABY5BW71_9LACO</name>
<dbReference type="InterPro" id="IPR011060">
    <property type="entry name" value="RibuloseP-bd_barrel"/>
</dbReference>
<evidence type="ECO:0000256" key="8">
    <source>
        <dbReference type="HAMAP-Rule" id="MF_00134"/>
    </source>
</evidence>
<dbReference type="RefSeq" id="WP_252797820.1">
    <property type="nucleotide sequence ID" value="NZ_CP097118.1"/>
</dbReference>
<keyword evidence="11" id="KW-1185">Reference proteome</keyword>
<proteinExistence type="inferred from homology"/>
<dbReference type="PANTHER" id="PTHR22854:SF2">
    <property type="entry name" value="INDOLE-3-GLYCEROL-PHOSPHATE SYNTHASE"/>
    <property type="match status" value="1"/>
</dbReference>
<reference evidence="10" key="1">
    <citation type="submission" date="2022-05" db="EMBL/GenBank/DDBJ databases">
        <authorList>
            <person name="Oliphant S.A."/>
            <person name="Watson-Haigh N.S."/>
            <person name="Sumby K.M."/>
            <person name="Gardner J.M."/>
            <person name="Jiranek V."/>
        </authorList>
    </citation>
    <scope>NUCLEOTIDE SEQUENCE</scope>
    <source>
        <strain evidence="10">KI11_C11</strain>
    </source>
</reference>
<dbReference type="SUPFAM" id="SSF51366">
    <property type="entry name" value="Ribulose-phoshate binding barrel"/>
    <property type="match status" value="1"/>
</dbReference>
<dbReference type="InterPro" id="IPR045186">
    <property type="entry name" value="Indole-3-glycerol_P_synth"/>
</dbReference>
<dbReference type="PROSITE" id="PS00614">
    <property type="entry name" value="IGPS"/>
    <property type="match status" value="1"/>
</dbReference>
<comment type="pathway">
    <text evidence="2 8">Amino-acid biosynthesis; L-tryptophan biosynthesis; L-tryptophan from chorismate: step 4/5.</text>
</comment>
<dbReference type="NCBIfam" id="NF001377">
    <property type="entry name" value="PRK00278.2-4"/>
    <property type="match status" value="1"/>
</dbReference>
<dbReference type="EC" id="4.1.1.48" evidence="8"/>
<comment type="catalytic activity">
    <reaction evidence="1 8">
        <text>1-(2-carboxyphenylamino)-1-deoxy-D-ribulose 5-phosphate + H(+) = (1S,2R)-1-C-(indol-3-yl)glycerol 3-phosphate + CO2 + H2O</text>
        <dbReference type="Rhea" id="RHEA:23476"/>
        <dbReference type="ChEBI" id="CHEBI:15377"/>
        <dbReference type="ChEBI" id="CHEBI:15378"/>
        <dbReference type="ChEBI" id="CHEBI:16526"/>
        <dbReference type="ChEBI" id="CHEBI:58613"/>
        <dbReference type="ChEBI" id="CHEBI:58866"/>
        <dbReference type="EC" id="4.1.1.48"/>
    </reaction>
</comment>
<dbReference type="GO" id="GO:0004425">
    <property type="term" value="F:indole-3-glycerol-phosphate synthase activity"/>
    <property type="evidence" value="ECO:0007669"/>
    <property type="project" value="UniProtKB-EC"/>
</dbReference>
<keyword evidence="5 8" id="KW-0822">Tryptophan biosynthesis</keyword>
<evidence type="ECO:0000256" key="3">
    <source>
        <dbReference type="ARBA" id="ARBA00022605"/>
    </source>
</evidence>
<sequence>MILDDLTNVTKARVARAKEQQPLAELRSHVEELDLTTDFPFEQALRQPQLSFICEIKRASPSKGDIKTTIDVPQLARDYAAAGADAISVLTEPDYFKGSLADLEAVTQTVSLPVLRKDFTVDPYMIYAAKRAGASAILLICAILSDQELREFFALADHLSLSAIFEAHNATEVQRAIAAGARIIGINNRNLKNFTVNFDNAKQLREAVPADTLMIAESGVKTAADIKELSGLGVDGVLVGETMMLAPDPKAKLQELRDGEN</sequence>
<keyword evidence="3 8" id="KW-0028">Amino-acid biosynthesis</keyword>
<dbReference type="InterPro" id="IPR013798">
    <property type="entry name" value="Indole-3-glycerol_P_synth_dom"/>
</dbReference>
<evidence type="ECO:0000256" key="1">
    <source>
        <dbReference type="ARBA" id="ARBA00001633"/>
    </source>
</evidence>
<comment type="similarity">
    <text evidence="8">Belongs to the TrpC family.</text>
</comment>
<evidence type="ECO:0000259" key="9">
    <source>
        <dbReference type="Pfam" id="PF00218"/>
    </source>
</evidence>
<gene>
    <name evidence="8 10" type="primary">trpC</name>
    <name evidence="10" type="ORF">M3M39_03310</name>
</gene>
<dbReference type="Gene3D" id="3.20.20.70">
    <property type="entry name" value="Aldolase class I"/>
    <property type="match status" value="1"/>
</dbReference>
<accession>A0ABY5BW71</accession>
<evidence type="ECO:0000256" key="7">
    <source>
        <dbReference type="ARBA" id="ARBA00023239"/>
    </source>
</evidence>
<keyword evidence="7 8" id="KW-0456">Lyase</keyword>
<protein>
    <recommendedName>
        <fullName evidence="8">Indole-3-glycerol phosphate synthase</fullName>
        <shortName evidence="8">IGPS</shortName>
        <ecNumber evidence="8">4.1.1.48</ecNumber>
    </recommendedName>
</protein>
<dbReference type="Proteomes" id="UP001057025">
    <property type="component" value="Chromosome"/>
</dbReference>
<evidence type="ECO:0000256" key="5">
    <source>
        <dbReference type="ARBA" id="ARBA00022822"/>
    </source>
</evidence>
<evidence type="ECO:0000256" key="6">
    <source>
        <dbReference type="ARBA" id="ARBA00023141"/>
    </source>
</evidence>
<dbReference type="InterPro" id="IPR001468">
    <property type="entry name" value="Indole-3-GlycerolPSynthase_CS"/>
</dbReference>
<organism evidence="10 11">
    <name type="scientific">Fructilactobacillus hinvesii</name>
    <dbReference type="NCBI Taxonomy" id="2940300"/>
    <lineage>
        <taxon>Bacteria</taxon>
        <taxon>Bacillati</taxon>
        <taxon>Bacillota</taxon>
        <taxon>Bacilli</taxon>
        <taxon>Lactobacillales</taxon>
        <taxon>Lactobacillaceae</taxon>
        <taxon>Fructilactobacillus</taxon>
    </lineage>
</organism>
<dbReference type="Pfam" id="PF00218">
    <property type="entry name" value="IGPS"/>
    <property type="match status" value="1"/>
</dbReference>
<keyword evidence="4 8" id="KW-0210">Decarboxylase</keyword>
<dbReference type="PANTHER" id="PTHR22854">
    <property type="entry name" value="TRYPTOPHAN BIOSYNTHESIS PROTEIN"/>
    <property type="match status" value="1"/>
</dbReference>
<evidence type="ECO:0000313" key="10">
    <source>
        <dbReference type="EMBL" id="USS88516.1"/>
    </source>
</evidence>
<evidence type="ECO:0000256" key="4">
    <source>
        <dbReference type="ARBA" id="ARBA00022793"/>
    </source>
</evidence>
<dbReference type="InterPro" id="IPR013785">
    <property type="entry name" value="Aldolase_TIM"/>
</dbReference>
<feature type="domain" description="Indole-3-glycerol phosphate synthase" evidence="9">
    <location>
        <begin position="4"/>
        <end position="256"/>
    </location>
</feature>
<dbReference type="CDD" id="cd00331">
    <property type="entry name" value="IGPS"/>
    <property type="match status" value="1"/>
</dbReference>
<dbReference type="EMBL" id="CP097118">
    <property type="protein sequence ID" value="USS88516.1"/>
    <property type="molecule type" value="Genomic_DNA"/>
</dbReference>
<evidence type="ECO:0000256" key="2">
    <source>
        <dbReference type="ARBA" id="ARBA00004696"/>
    </source>
</evidence>
<evidence type="ECO:0000313" key="11">
    <source>
        <dbReference type="Proteomes" id="UP001057025"/>
    </source>
</evidence>
<dbReference type="HAMAP" id="MF_00134_B">
    <property type="entry name" value="IGPS_B"/>
    <property type="match status" value="1"/>
</dbReference>
<keyword evidence="6 8" id="KW-0057">Aromatic amino acid biosynthesis</keyword>